<keyword evidence="4" id="KW-0564">Palmitate</keyword>
<proteinExistence type="predicted"/>
<feature type="signal peptide" evidence="7">
    <location>
        <begin position="1"/>
        <end position="22"/>
    </location>
</feature>
<feature type="chain" id="PRO_5024468310" evidence="7">
    <location>
        <begin position="23"/>
        <end position="478"/>
    </location>
</feature>
<protein>
    <submittedName>
        <fullName evidence="8">Multiple sugar transport system substrate-binding protein</fullName>
    </submittedName>
</protein>
<gene>
    <name evidence="8" type="ORF">BCM02_105354</name>
</gene>
<reference evidence="8 9" key="1">
    <citation type="submission" date="2019-07" db="EMBL/GenBank/DDBJ databases">
        <title>Genomic Encyclopedia of Type Strains, Phase III (KMG-III): the genomes of soil and plant-associated and newly described type strains.</title>
        <authorList>
            <person name="Whitman W."/>
        </authorList>
    </citation>
    <scope>NUCLEOTIDE SEQUENCE [LARGE SCALE GENOMIC DNA]</scope>
    <source>
        <strain evidence="8 9">BL24</strain>
    </source>
</reference>
<dbReference type="PROSITE" id="PS51257">
    <property type="entry name" value="PROKAR_LIPOPROTEIN"/>
    <property type="match status" value="1"/>
</dbReference>
<sequence length="478" mass="51532">MAARKRRIASFIAISLMTMVMAACSSNNGGTKDNAGEPGNAAGSNKAANSANAAGEANKEPEPEQAKPVEITWWNFPTYQPVDGEVGKYEKQLIEAFNAKYPDVKVNLEMITFDGGPQKLNVAIATNSAPDVIYDAPGRIIDWAKKDLLAPLDDMVTGEVRGDIADAFWKQSMVGGKTYMYPINTAPFMMAVNKTVFEKIGALDLLPLDRPDRTWTFDEYKKALQAVKDKAPDVIPSGFYAKSQAGDQGTRAYLANLGVSRFLNEDNSAVAINSDNAAAALDWLAQASKEKIVVNGAASLAAGDVNDLFLQGKLAFSINYSAVLRAQNAPLKKAEFEDVLLPFPTLDGSKPKLEPYLGGMAIFNNDDEAKVAASKKLIDFIANDPEWGKKSLIQTGGLSVRNSITGLYDDPEYAYSELARQFITDPPTIADGYAEIRTFWFPELQRAILGQASGKEALDGFAAKANDAIAKAKASAAK</sequence>
<comment type="caution">
    <text evidence="8">The sequence shown here is derived from an EMBL/GenBank/DDBJ whole genome shotgun (WGS) entry which is preliminary data.</text>
</comment>
<dbReference type="Proteomes" id="UP000323257">
    <property type="component" value="Unassembled WGS sequence"/>
</dbReference>
<name>A0A5S5C658_9BACL</name>
<evidence type="ECO:0000313" key="8">
    <source>
        <dbReference type="EMBL" id="TYP74807.1"/>
    </source>
</evidence>
<dbReference type="PANTHER" id="PTHR43649">
    <property type="entry name" value="ARABINOSE-BINDING PROTEIN-RELATED"/>
    <property type="match status" value="1"/>
</dbReference>
<evidence type="ECO:0000256" key="4">
    <source>
        <dbReference type="ARBA" id="ARBA00023139"/>
    </source>
</evidence>
<feature type="region of interest" description="Disordered" evidence="6">
    <location>
        <begin position="31"/>
        <end position="69"/>
    </location>
</feature>
<keyword evidence="8" id="KW-0762">Sugar transport</keyword>
<evidence type="ECO:0000256" key="2">
    <source>
        <dbReference type="ARBA" id="ARBA00022729"/>
    </source>
</evidence>
<organism evidence="8 9">
    <name type="scientific">Paenibacillus methanolicus</name>
    <dbReference type="NCBI Taxonomy" id="582686"/>
    <lineage>
        <taxon>Bacteria</taxon>
        <taxon>Bacillati</taxon>
        <taxon>Bacillota</taxon>
        <taxon>Bacilli</taxon>
        <taxon>Bacillales</taxon>
        <taxon>Paenibacillaceae</taxon>
        <taxon>Paenibacillus</taxon>
    </lineage>
</organism>
<dbReference type="EMBL" id="VNHS01000005">
    <property type="protein sequence ID" value="TYP74807.1"/>
    <property type="molecule type" value="Genomic_DNA"/>
</dbReference>
<dbReference type="Gene3D" id="3.40.190.10">
    <property type="entry name" value="Periplasmic binding protein-like II"/>
    <property type="match status" value="1"/>
</dbReference>
<evidence type="ECO:0000256" key="5">
    <source>
        <dbReference type="ARBA" id="ARBA00023288"/>
    </source>
</evidence>
<dbReference type="InterPro" id="IPR050490">
    <property type="entry name" value="Bact_solute-bd_prot1"/>
</dbReference>
<keyword evidence="1" id="KW-1003">Cell membrane</keyword>
<dbReference type="Pfam" id="PF01547">
    <property type="entry name" value="SBP_bac_1"/>
    <property type="match status" value="1"/>
</dbReference>
<evidence type="ECO:0000256" key="7">
    <source>
        <dbReference type="SAM" id="SignalP"/>
    </source>
</evidence>
<dbReference type="PANTHER" id="PTHR43649:SF33">
    <property type="entry name" value="POLYGALACTURONAN_RHAMNOGALACTURONAN-BINDING PROTEIN YTCQ"/>
    <property type="match status" value="1"/>
</dbReference>
<dbReference type="SUPFAM" id="SSF53850">
    <property type="entry name" value="Periplasmic binding protein-like II"/>
    <property type="match status" value="1"/>
</dbReference>
<evidence type="ECO:0000256" key="6">
    <source>
        <dbReference type="SAM" id="MobiDB-lite"/>
    </source>
</evidence>
<evidence type="ECO:0000313" key="9">
    <source>
        <dbReference type="Proteomes" id="UP000323257"/>
    </source>
</evidence>
<dbReference type="AlphaFoldDB" id="A0A5S5C658"/>
<keyword evidence="5" id="KW-0449">Lipoprotein</keyword>
<keyword evidence="9" id="KW-1185">Reference proteome</keyword>
<dbReference type="OrthoDB" id="9782846at2"/>
<evidence type="ECO:0000256" key="1">
    <source>
        <dbReference type="ARBA" id="ARBA00022475"/>
    </source>
</evidence>
<accession>A0A5S5C658</accession>
<feature type="compositionally biased region" description="Basic and acidic residues" evidence="6">
    <location>
        <begin position="57"/>
        <end position="67"/>
    </location>
</feature>
<keyword evidence="8" id="KW-0813">Transport</keyword>
<keyword evidence="2 7" id="KW-0732">Signal</keyword>
<evidence type="ECO:0000256" key="3">
    <source>
        <dbReference type="ARBA" id="ARBA00023136"/>
    </source>
</evidence>
<dbReference type="InterPro" id="IPR006059">
    <property type="entry name" value="SBP"/>
</dbReference>
<feature type="compositionally biased region" description="Low complexity" evidence="6">
    <location>
        <begin position="40"/>
        <end position="56"/>
    </location>
</feature>
<keyword evidence="3" id="KW-0472">Membrane</keyword>
<dbReference type="RefSeq" id="WP_148930031.1">
    <property type="nucleotide sequence ID" value="NZ_VNHS01000005.1"/>
</dbReference>